<gene>
    <name evidence="2" type="ORF">DFQ06_0790</name>
</gene>
<organism evidence="2 3">
    <name type="scientific">Algibacter lectus</name>
    <dbReference type="NCBI Taxonomy" id="221126"/>
    <lineage>
        <taxon>Bacteria</taxon>
        <taxon>Pseudomonadati</taxon>
        <taxon>Bacteroidota</taxon>
        <taxon>Flavobacteriia</taxon>
        <taxon>Flavobacteriales</taxon>
        <taxon>Flavobacteriaceae</taxon>
        <taxon>Algibacter</taxon>
    </lineage>
</organism>
<evidence type="ECO:0000256" key="1">
    <source>
        <dbReference type="SAM" id="Phobius"/>
    </source>
</evidence>
<dbReference type="Proteomes" id="UP000294824">
    <property type="component" value="Unassembled WGS sequence"/>
</dbReference>
<proteinExistence type="predicted"/>
<dbReference type="EMBL" id="SORL01000007">
    <property type="protein sequence ID" value="TDY63894.1"/>
    <property type="molecule type" value="Genomic_DNA"/>
</dbReference>
<keyword evidence="1" id="KW-1133">Transmembrane helix</keyword>
<dbReference type="Pfam" id="PF11294">
    <property type="entry name" value="DUF3095"/>
    <property type="match status" value="1"/>
</dbReference>
<accession>A0A4R8MET4</accession>
<evidence type="ECO:0000313" key="2">
    <source>
        <dbReference type="EMBL" id="TDY63894.1"/>
    </source>
</evidence>
<dbReference type="InterPro" id="IPR021445">
    <property type="entry name" value="DUF3095"/>
</dbReference>
<protein>
    <submittedName>
        <fullName evidence="2">DUF3095 family protein</fullName>
    </submittedName>
</protein>
<feature type="transmembrane region" description="Helical" evidence="1">
    <location>
        <begin position="270"/>
        <end position="290"/>
    </location>
</feature>
<dbReference type="AlphaFoldDB" id="A0A4R8MET4"/>
<dbReference type="RefSeq" id="WP_133966092.1">
    <property type="nucleotide sequence ID" value="NZ_VXDE01000001.1"/>
</dbReference>
<evidence type="ECO:0000313" key="3">
    <source>
        <dbReference type="Proteomes" id="UP000294824"/>
    </source>
</evidence>
<keyword evidence="1" id="KW-0812">Transmembrane</keyword>
<keyword evidence="3" id="KW-1185">Reference proteome</keyword>
<keyword evidence="1" id="KW-0472">Membrane</keyword>
<comment type="caution">
    <text evidence="2">The sequence shown here is derived from an EMBL/GenBank/DDBJ whole genome shotgun (WGS) entry which is preliminary data.</text>
</comment>
<reference evidence="2 3" key="1">
    <citation type="submission" date="2019-03" db="EMBL/GenBank/DDBJ databases">
        <title>Genomic Encyclopedia of Type Strains, Phase III (KMG-III): the genomes of soil and plant-associated and newly described type strains.</title>
        <authorList>
            <person name="Whitman W."/>
        </authorList>
    </citation>
    <scope>NUCLEOTIDE SEQUENCE [LARGE SCALE GENOMIC DNA]</scope>
    <source>
        <strain evidence="2 3">CECT 8301</strain>
    </source>
</reference>
<name>A0A4R8MET4_9FLAO</name>
<sequence>MNKKSNLNFYKNISKSSLPLAELLKDETLFFNVPENWSIVVTDIENSTDAVARGFHNDVNLSATGSIITVLNTLKFVNSKLKIPYFFGGDGSTFIVPNRVLKPILLALNNYSQHIKRSTELNLRVGYLGVEKVYANNVNLRITKLRHNKYLTTPVVLGNGLKYAEQIIKDSFKASDIYSEKATKLNLNGMECRWDEIYPNKTDKKVICLLVDCDDESIQAEIYAEIMAEIDEVFGTLINRNPISSDKLKLDPSLGKIKKEMYARIGKYSLRYLISNWLITLIGVVSFKFFKVGKLQKKRIAQLTDTIMLDGFLNTVISGTEAQVETLKTFLNRLEAEGKIIYGIHITHASIMSCYIEDRQEKHIHFVDGTEGGYTSAAIMFKEKMKKFQLRR</sequence>